<name>A0A0G2EEZ5_9PEZI</name>
<keyword evidence="1" id="KW-0732">Signal</keyword>
<proteinExistence type="predicted"/>
<feature type="chain" id="PRO_5002543690" evidence="1">
    <location>
        <begin position="18"/>
        <end position="202"/>
    </location>
</feature>
<accession>A0A0G2EEZ5</accession>
<evidence type="ECO:0000313" key="6">
    <source>
        <dbReference type="Proteomes" id="UP001430584"/>
    </source>
</evidence>
<dbReference type="Proteomes" id="UP000034182">
    <property type="component" value="Unassembled WGS sequence"/>
</dbReference>
<gene>
    <name evidence="3" type="ORF">SLS55_002935</name>
    <name evidence="4" type="ORF">UCDDS831_g04398</name>
</gene>
<dbReference type="RefSeq" id="XP_066634534.1">
    <property type="nucleotide sequence ID" value="XM_066774415.1"/>
</dbReference>
<evidence type="ECO:0000313" key="4">
    <source>
        <dbReference type="EMBL" id="KKY21024.1"/>
    </source>
</evidence>
<protein>
    <submittedName>
        <fullName evidence="4">Putative ubiquitin 3 binding protein but2</fullName>
    </submittedName>
</protein>
<dbReference type="AlphaFoldDB" id="A0A0G2EEZ5"/>
<dbReference type="PANTHER" id="PTHR39613:SF1">
    <property type="entry name" value="ANCHORED CELL WALL PROTEIN, PUTATIVE (AFU_ORTHOLOGUE AFUA_4G08960)-RELATED"/>
    <property type="match status" value="1"/>
</dbReference>
<evidence type="ECO:0000313" key="5">
    <source>
        <dbReference type="Proteomes" id="UP000034182"/>
    </source>
</evidence>
<reference evidence="4 5" key="1">
    <citation type="submission" date="2015-03" db="EMBL/GenBank/DDBJ databases">
        <authorList>
            <person name="Morales-Cruz A."/>
            <person name="Amrine K.C."/>
            <person name="Cantu D."/>
        </authorList>
    </citation>
    <scope>NUCLEOTIDE SEQUENCE [LARGE SCALE GENOMIC DNA]</scope>
    <source>
        <strain evidence="4">DS831</strain>
    </source>
</reference>
<organism evidence="4 5">
    <name type="scientific">Diplodia seriata</name>
    <dbReference type="NCBI Taxonomy" id="420778"/>
    <lineage>
        <taxon>Eukaryota</taxon>
        <taxon>Fungi</taxon>
        <taxon>Dikarya</taxon>
        <taxon>Ascomycota</taxon>
        <taxon>Pezizomycotina</taxon>
        <taxon>Dothideomycetes</taxon>
        <taxon>Dothideomycetes incertae sedis</taxon>
        <taxon>Botryosphaeriales</taxon>
        <taxon>Botryosphaeriaceae</taxon>
        <taxon>Diplodia</taxon>
    </lineage>
</organism>
<sequence length="202" mass="21529">MKFLPLLALFGLTIARAIPGDSNDDDCEECPVNGTLPDSYVSASAFYEISEKKPNKHYPPSLRAKVTPNDLCFITNLELPPSASDKVCTLVFLFPTQEQADQSYTFSGPGHFTFTGYATGVGANETTTYNNQPESGPSPPAPPEMVPGNAYTIYSGPCSTPDEGTTTVSGSLCSADTTLKFTQSEGPGCPLGFFVELTDLDE</sequence>
<evidence type="ECO:0000313" key="3">
    <source>
        <dbReference type="EMBL" id="KAL0261505.1"/>
    </source>
</evidence>
<comment type="caution">
    <text evidence="4">The sequence shown here is derived from an EMBL/GenBank/DDBJ whole genome shotgun (WGS) entry which is preliminary data.</text>
</comment>
<keyword evidence="6" id="KW-1185">Reference proteome</keyword>
<dbReference type="EMBL" id="JAJVCZ030000003">
    <property type="protein sequence ID" value="KAL0261505.1"/>
    <property type="molecule type" value="Genomic_DNA"/>
</dbReference>
<feature type="domain" description="Ubiquitin 3 binding protein But2 C-terminal" evidence="2">
    <location>
        <begin position="47"/>
        <end position="187"/>
    </location>
</feature>
<dbReference type="Proteomes" id="UP001430584">
    <property type="component" value="Unassembled WGS sequence"/>
</dbReference>
<evidence type="ECO:0000259" key="2">
    <source>
        <dbReference type="Pfam" id="PF09792"/>
    </source>
</evidence>
<dbReference type="GeneID" id="92007020"/>
<reference evidence="3 6" key="3">
    <citation type="submission" date="2024-02" db="EMBL/GenBank/DDBJ databases">
        <title>De novo assembly and annotation of 12 fungi associated with fruit tree decline syndrome in Ontario, Canada.</title>
        <authorList>
            <person name="Sulman M."/>
            <person name="Ellouze W."/>
            <person name="Ilyukhin E."/>
        </authorList>
    </citation>
    <scope>NUCLEOTIDE SEQUENCE [LARGE SCALE GENOMIC DNA]</scope>
    <source>
        <strain evidence="3 6">FDS-637</strain>
    </source>
</reference>
<feature type="signal peptide" evidence="1">
    <location>
        <begin position="1"/>
        <end position="17"/>
    </location>
</feature>
<dbReference type="EMBL" id="LAQI01000088">
    <property type="protein sequence ID" value="KKY21024.1"/>
    <property type="molecule type" value="Genomic_DNA"/>
</dbReference>
<dbReference type="PANTHER" id="PTHR39613">
    <property type="entry name" value="ANCHORED CELL WALL PROTEIN, PUTATIVE (AFU_ORTHOLOGUE AFUA_4G08960)-RELATED"/>
    <property type="match status" value="1"/>
</dbReference>
<dbReference type="InterPro" id="IPR018620">
    <property type="entry name" value="Ubiquitin3-bd_protein_But2_C"/>
</dbReference>
<evidence type="ECO:0000256" key="1">
    <source>
        <dbReference type="SAM" id="SignalP"/>
    </source>
</evidence>
<reference evidence="4 5" key="2">
    <citation type="submission" date="2015-05" db="EMBL/GenBank/DDBJ databases">
        <title>Distinctive expansion of gene families associated with plant cell wall degradation and secondary metabolism in the genomes of grapevine trunk pathogens.</title>
        <authorList>
            <person name="Lawrence D.P."/>
            <person name="Travadon R."/>
            <person name="Rolshausen P.E."/>
            <person name="Baumgartner K."/>
        </authorList>
    </citation>
    <scope>NUCLEOTIDE SEQUENCE [LARGE SCALE GENOMIC DNA]</scope>
    <source>
        <strain evidence="4">DS831</strain>
    </source>
</reference>
<dbReference type="Pfam" id="PF09792">
    <property type="entry name" value="But2"/>
    <property type="match status" value="1"/>
</dbReference>